<feature type="domain" description="Anthranilate synthase component I N-terminal" evidence="1">
    <location>
        <begin position="26"/>
        <end position="107"/>
    </location>
</feature>
<feature type="non-terminal residue" evidence="2">
    <location>
        <position position="111"/>
    </location>
</feature>
<accession>A0A081N4W4</accession>
<evidence type="ECO:0000313" key="2">
    <source>
        <dbReference type="EMBL" id="KEQ13487.1"/>
    </source>
</evidence>
<name>A0A081N4W4_9GAMM</name>
<evidence type="ECO:0000313" key="3">
    <source>
        <dbReference type="Proteomes" id="UP000028006"/>
    </source>
</evidence>
<dbReference type="EMBL" id="JOKG01000003">
    <property type="protein sequence ID" value="KEQ13487.1"/>
    <property type="molecule type" value="Genomic_DNA"/>
</dbReference>
<dbReference type="InterPro" id="IPR005801">
    <property type="entry name" value="ADC_synthase"/>
</dbReference>
<organism evidence="2 3">
    <name type="scientific">Endozoicomonas montiporae</name>
    <dbReference type="NCBI Taxonomy" id="1027273"/>
    <lineage>
        <taxon>Bacteria</taxon>
        <taxon>Pseudomonadati</taxon>
        <taxon>Pseudomonadota</taxon>
        <taxon>Gammaproteobacteria</taxon>
        <taxon>Oceanospirillales</taxon>
        <taxon>Endozoicomonadaceae</taxon>
        <taxon>Endozoicomonas</taxon>
    </lineage>
</organism>
<dbReference type="AlphaFoldDB" id="A0A081N4W4"/>
<comment type="caution">
    <text evidence="2">The sequence shown here is derived from an EMBL/GenBank/DDBJ whole genome shotgun (WGS) entry which is preliminary data.</text>
</comment>
<evidence type="ECO:0000259" key="1">
    <source>
        <dbReference type="Pfam" id="PF04715"/>
    </source>
</evidence>
<proteinExistence type="predicted"/>
<dbReference type="Gene3D" id="3.60.120.10">
    <property type="entry name" value="Anthranilate synthase"/>
    <property type="match status" value="1"/>
</dbReference>
<protein>
    <recommendedName>
        <fullName evidence="1">Anthranilate synthase component I N-terminal domain-containing protein</fullName>
    </recommendedName>
</protein>
<reference evidence="2 3" key="1">
    <citation type="submission" date="2014-06" db="EMBL/GenBank/DDBJ databases">
        <title>Whole Genome Sequences of Three Symbiotic Endozoicomonas Bacteria.</title>
        <authorList>
            <person name="Neave M.J."/>
            <person name="Apprill A."/>
            <person name="Voolstra C.R."/>
        </authorList>
    </citation>
    <scope>NUCLEOTIDE SEQUENCE [LARGE SCALE GENOMIC DNA]</scope>
    <source>
        <strain evidence="2 3">LMG 24815</strain>
    </source>
</reference>
<keyword evidence="3" id="KW-1185">Reference proteome</keyword>
<dbReference type="SUPFAM" id="SSF56322">
    <property type="entry name" value="ADC synthase"/>
    <property type="match status" value="1"/>
</dbReference>
<dbReference type="eggNOG" id="COG0147">
    <property type="taxonomic scope" value="Bacteria"/>
</dbReference>
<gene>
    <name evidence="2" type="ORF">GZ77_14080</name>
</gene>
<sequence length="111" mass="12879">MTPEVFVRLAREGYNRIPVTREILADLDTPLTTYLKLANGRYSYLLESVEGGEKWGRYSMIGLPCRSVLRVHGYTVTLETDGEIVERHEVEDPLAFINQFKERYKMPELPE</sequence>
<dbReference type="Pfam" id="PF04715">
    <property type="entry name" value="Anth_synt_I_N"/>
    <property type="match status" value="1"/>
</dbReference>
<dbReference type="InterPro" id="IPR006805">
    <property type="entry name" value="Anth_synth_I_N"/>
</dbReference>
<dbReference type="Proteomes" id="UP000028006">
    <property type="component" value="Unassembled WGS sequence"/>
</dbReference>